<comment type="caution">
    <text evidence="1">The sequence shown here is derived from an EMBL/GenBank/DDBJ whole genome shotgun (WGS) entry which is preliminary data.</text>
</comment>
<name>A0A4Y2N0R7_ARAVE</name>
<accession>A0A4Y2N0R7</accession>
<organism evidence="1 2">
    <name type="scientific">Araneus ventricosus</name>
    <name type="common">Orbweaver spider</name>
    <name type="synonym">Epeira ventricosa</name>
    <dbReference type="NCBI Taxonomy" id="182803"/>
    <lineage>
        <taxon>Eukaryota</taxon>
        <taxon>Metazoa</taxon>
        <taxon>Ecdysozoa</taxon>
        <taxon>Arthropoda</taxon>
        <taxon>Chelicerata</taxon>
        <taxon>Arachnida</taxon>
        <taxon>Araneae</taxon>
        <taxon>Araneomorphae</taxon>
        <taxon>Entelegynae</taxon>
        <taxon>Araneoidea</taxon>
        <taxon>Araneidae</taxon>
        <taxon>Araneus</taxon>
    </lineage>
</organism>
<keyword evidence="2" id="KW-1185">Reference proteome</keyword>
<dbReference type="Proteomes" id="UP000499080">
    <property type="component" value="Unassembled WGS sequence"/>
</dbReference>
<protein>
    <submittedName>
        <fullName evidence="1">Uncharacterized protein</fullName>
    </submittedName>
</protein>
<evidence type="ECO:0000313" key="1">
    <source>
        <dbReference type="EMBL" id="GBN32915.1"/>
    </source>
</evidence>
<evidence type="ECO:0000313" key="2">
    <source>
        <dbReference type="Proteomes" id="UP000499080"/>
    </source>
</evidence>
<gene>
    <name evidence="1" type="ORF">AVEN_81038_1</name>
</gene>
<proteinExistence type="predicted"/>
<sequence>MSCWKSSPFRFLAHPFSQVIHYRSTPENPNSTSHSDSLPPPFRYLRLTTQLEPPSYVSTYAVFRPNGVLDIGPRWISNFPLHEPPILTSFAH</sequence>
<dbReference type="AlphaFoldDB" id="A0A4Y2N0R7"/>
<dbReference type="EMBL" id="BGPR01008309">
    <property type="protein sequence ID" value="GBN32915.1"/>
    <property type="molecule type" value="Genomic_DNA"/>
</dbReference>
<reference evidence="1 2" key="1">
    <citation type="journal article" date="2019" name="Sci. Rep.">
        <title>Orb-weaving spider Araneus ventricosus genome elucidates the spidroin gene catalogue.</title>
        <authorList>
            <person name="Kono N."/>
            <person name="Nakamura H."/>
            <person name="Ohtoshi R."/>
            <person name="Moran D.A.P."/>
            <person name="Shinohara A."/>
            <person name="Yoshida Y."/>
            <person name="Fujiwara M."/>
            <person name="Mori M."/>
            <person name="Tomita M."/>
            <person name="Arakawa K."/>
        </authorList>
    </citation>
    <scope>NUCLEOTIDE SEQUENCE [LARGE SCALE GENOMIC DNA]</scope>
</reference>